<dbReference type="SMART" id="SM00031">
    <property type="entry name" value="DED"/>
    <property type="match status" value="2"/>
</dbReference>
<organism evidence="22 23">
    <name type="scientific">Pinctada imbricata</name>
    <name type="common">Atlantic pearl-oyster</name>
    <name type="synonym">Pinctada martensii</name>
    <dbReference type="NCBI Taxonomy" id="66713"/>
    <lineage>
        <taxon>Eukaryota</taxon>
        <taxon>Metazoa</taxon>
        <taxon>Spiralia</taxon>
        <taxon>Lophotrochozoa</taxon>
        <taxon>Mollusca</taxon>
        <taxon>Bivalvia</taxon>
        <taxon>Autobranchia</taxon>
        <taxon>Pteriomorphia</taxon>
        <taxon>Pterioida</taxon>
        <taxon>Pterioidea</taxon>
        <taxon>Pteriidae</taxon>
        <taxon>Pinctada</taxon>
    </lineage>
</organism>
<evidence type="ECO:0000259" key="20">
    <source>
        <dbReference type="PROSITE" id="PS50207"/>
    </source>
</evidence>
<evidence type="ECO:0000259" key="21">
    <source>
        <dbReference type="PROSITE" id="PS50208"/>
    </source>
</evidence>
<dbReference type="PROSITE" id="PS50208">
    <property type="entry name" value="CASPASE_P20"/>
    <property type="match status" value="1"/>
</dbReference>
<dbReference type="EMBL" id="VSWD01000014">
    <property type="protein sequence ID" value="KAK3083510.1"/>
    <property type="molecule type" value="Genomic_DNA"/>
</dbReference>
<keyword evidence="10" id="KW-0788">Thiol protease</keyword>
<dbReference type="SMART" id="SM00115">
    <property type="entry name" value="CASc"/>
    <property type="match status" value="1"/>
</dbReference>
<evidence type="ECO:0000256" key="4">
    <source>
        <dbReference type="ARBA" id="ARBA00022490"/>
    </source>
</evidence>
<dbReference type="PRINTS" id="PR00376">
    <property type="entry name" value="IL1BCENZYME"/>
</dbReference>
<evidence type="ECO:0000256" key="8">
    <source>
        <dbReference type="ARBA" id="ARBA00022737"/>
    </source>
</evidence>
<dbReference type="InterPro" id="IPR011600">
    <property type="entry name" value="Pept_C14_caspase"/>
</dbReference>
<dbReference type="FunFam" id="1.10.533.10:FF:000016">
    <property type="entry name" value="CASP8 and FADD-like apoptosis regulator"/>
    <property type="match status" value="1"/>
</dbReference>
<dbReference type="Gene3D" id="1.10.533.10">
    <property type="entry name" value="Death Domain, Fas"/>
    <property type="match status" value="3"/>
</dbReference>
<dbReference type="InterPro" id="IPR001875">
    <property type="entry name" value="DED_dom"/>
</dbReference>
<evidence type="ECO:0000256" key="5">
    <source>
        <dbReference type="ARBA" id="ARBA00022553"/>
    </source>
</evidence>
<accession>A0AA88XE42</accession>
<comment type="similarity">
    <text evidence="3 16">Belongs to the peptidase C14A family.</text>
</comment>
<dbReference type="GO" id="GO:0032991">
    <property type="term" value="C:protein-containing complex"/>
    <property type="evidence" value="ECO:0007669"/>
    <property type="project" value="UniProtKB-ARBA"/>
</dbReference>
<keyword evidence="12" id="KW-0539">Nucleus</keyword>
<dbReference type="Pfam" id="PF01335">
    <property type="entry name" value="DED"/>
    <property type="match status" value="2"/>
</dbReference>
<dbReference type="PROSITE" id="PS50017">
    <property type="entry name" value="DEATH_DOMAIN"/>
    <property type="match status" value="1"/>
</dbReference>
<dbReference type="PROSITE" id="PS01122">
    <property type="entry name" value="CASPASE_CYS"/>
    <property type="match status" value="1"/>
</dbReference>
<evidence type="ECO:0000256" key="9">
    <source>
        <dbReference type="ARBA" id="ARBA00022801"/>
    </source>
</evidence>
<evidence type="ECO:0000256" key="13">
    <source>
        <dbReference type="ARBA" id="ARBA00051626"/>
    </source>
</evidence>
<feature type="compositionally biased region" description="Polar residues" evidence="17">
    <location>
        <begin position="314"/>
        <end position="325"/>
    </location>
</feature>
<feature type="domain" description="DED" evidence="19">
    <location>
        <begin position="31"/>
        <end position="111"/>
    </location>
</feature>
<dbReference type="PROSITE" id="PS01121">
    <property type="entry name" value="CASPASE_HIS"/>
    <property type="match status" value="1"/>
</dbReference>
<dbReference type="AlphaFoldDB" id="A0AA88XE42"/>
<evidence type="ECO:0000256" key="2">
    <source>
        <dbReference type="ARBA" id="ARBA00004496"/>
    </source>
</evidence>
<dbReference type="InterPro" id="IPR002138">
    <property type="entry name" value="Pept_C14_p10"/>
</dbReference>
<evidence type="ECO:0000256" key="14">
    <source>
        <dbReference type="ARBA" id="ARBA00066479"/>
    </source>
</evidence>
<evidence type="ECO:0000259" key="18">
    <source>
        <dbReference type="PROSITE" id="PS50017"/>
    </source>
</evidence>
<dbReference type="PROSITE" id="PS50168">
    <property type="entry name" value="DED"/>
    <property type="match status" value="2"/>
</dbReference>
<proteinExistence type="inferred from homology"/>
<keyword evidence="11" id="KW-0865">Zymogen</keyword>
<dbReference type="InterPro" id="IPR001309">
    <property type="entry name" value="Pept_C14_p20"/>
</dbReference>
<feature type="domain" description="Caspase family p20" evidence="21">
    <location>
        <begin position="431"/>
        <end position="563"/>
    </location>
</feature>
<dbReference type="InterPro" id="IPR033139">
    <property type="entry name" value="Caspase_cys_AS"/>
</dbReference>
<dbReference type="GO" id="GO:0005634">
    <property type="term" value="C:nucleus"/>
    <property type="evidence" value="ECO:0007669"/>
    <property type="project" value="UniProtKB-SubCell"/>
</dbReference>
<reference evidence="22" key="1">
    <citation type="submission" date="2019-08" db="EMBL/GenBank/DDBJ databases">
        <title>The improved chromosome-level genome for the pearl oyster Pinctada fucata martensii using PacBio sequencing and Hi-C.</title>
        <authorList>
            <person name="Zheng Z."/>
        </authorList>
    </citation>
    <scope>NUCLEOTIDE SEQUENCE</scope>
    <source>
        <strain evidence="22">ZZ-2019</strain>
        <tissue evidence="22">Adductor muscle</tissue>
    </source>
</reference>
<dbReference type="InterPro" id="IPR011029">
    <property type="entry name" value="DEATH-like_dom_sf"/>
</dbReference>
<dbReference type="GO" id="GO:0006508">
    <property type="term" value="P:proteolysis"/>
    <property type="evidence" value="ECO:0007669"/>
    <property type="project" value="UniProtKB-KW"/>
</dbReference>
<dbReference type="InterPro" id="IPR015917">
    <property type="entry name" value="Pept_C14A"/>
</dbReference>
<dbReference type="GO" id="GO:0004197">
    <property type="term" value="F:cysteine-type endopeptidase activity"/>
    <property type="evidence" value="ECO:0007669"/>
    <property type="project" value="InterPro"/>
</dbReference>
<evidence type="ECO:0000259" key="19">
    <source>
        <dbReference type="PROSITE" id="PS50168"/>
    </source>
</evidence>
<dbReference type="GO" id="GO:0005737">
    <property type="term" value="C:cytoplasm"/>
    <property type="evidence" value="ECO:0007669"/>
    <property type="project" value="UniProtKB-SubCell"/>
</dbReference>
<evidence type="ECO:0000256" key="12">
    <source>
        <dbReference type="ARBA" id="ARBA00023242"/>
    </source>
</evidence>
<dbReference type="EC" id="3.4.22.61" evidence="14"/>
<dbReference type="GO" id="GO:0007165">
    <property type="term" value="P:signal transduction"/>
    <property type="evidence" value="ECO:0007669"/>
    <property type="project" value="InterPro"/>
</dbReference>
<dbReference type="InterPro" id="IPR000488">
    <property type="entry name" value="Death_dom"/>
</dbReference>
<dbReference type="FunFam" id="3.40.50.1460:FF:000008">
    <property type="entry name" value="caspase-8 isoform X1"/>
    <property type="match status" value="1"/>
</dbReference>
<keyword evidence="8" id="KW-0677">Repeat</keyword>
<keyword evidence="4" id="KW-0963">Cytoplasm</keyword>
<feature type="region of interest" description="Disordered" evidence="17">
    <location>
        <begin position="314"/>
        <end position="335"/>
    </location>
</feature>
<dbReference type="GO" id="GO:0051604">
    <property type="term" value="P:protein maturation"/>
    <property type="evidence" value="ECO:0007669"/>
    <property type="project" value="UniProtKB-ARBA"/>
</dbReference>
<dbReference type="Pfam" id="PF00656">
    <property type="entry name" value="Peptidase_C14"/>
    <property type="match status" value="1"/>
</dbReference>
<keyword evidence="9" id="KW-0378">Hydrolase</keyword>
<keyword evidence="6" id="KW-0645">Protease</keyword>
<feature type="domain" description="Caspase family p10" evidence="20">
    <location>
        <begin position="582"/>
        <end position="671"/>
    </location>
</feature>
<dbReference type="InterPro" id="IPR029030">
    <property type="entry name" value="Caspase-like_dom_sf"/>
</dbReference>
<evidence type="ECO:0000256" key="10">
    <source>
        <dbReference type="ARBA" id="ARBA00022807"/>
    </source>
</evidence>
<evidence type="ECO:0000313" key="23">
    <source>
        <dbReference type="Proteomes" id="UP001186944"/>
    </source>
</evidence>
<comment type="catalytic activity">
    <reaction evidence="13">
        <text>Strict requirement for Asp at position P1 and has a preferred cleavage sequence of (Leu/Asp/Val)-Glu-Thr-Asp-|-(Gly/Ser/Ala).</text>
        <dbReference type="EC" id="3.4.22.61"/>
    </reaction>
</comment>
<keyword evidence="23" id="KW-1185">Reference proteome</keyword>
<dbReference type="InterPro" id="IPR016129">
    <property type="entry name" value="Caspase_his_AS"/>
</dbReference>
<comment type="subcellular location">
    <subcellularLocation>
        <location evidence="2">Cytoplasm</location>
    </subcellularLocation>
    <subcellularLocation>
        <location evidence="1">Nucleus</location>
    </subcellularLocation>
</comment>
<dbReference type="Proteomes" id="UP001186944">
    <property type="component" value="Unassembled WGS sequence"/>
</dbReference>
<protein>
    <recommendedName>
        <fullName evidence="15">Caspase-8</fullName>
        <ecNumber evidence="14">3.4.22.61</ecNumber>
    </recommendedName>
</protein>
<feature type="domain" description="Death" evidence="18">
    <location>
        <begin position="247"/>
        <end position="305"/>
    </location>
</feature>
<sequence>MMDEIDGPNPDYTECIYGVKPGFQEVRSGVDWTRCLIEVDSGLDESDVEQLKFLLRGCISDARLKKLSCGTEIFQELHNSGYIDIDNGSLDILEECLYRIHRKDLIRKLGGRDHLQIRNRLERYKEEIKRKMDPKEDPKSLLPFRVMLFEIGEDIDESEFKSAIFALGSVVPKGQLQKMDSVLDLFIYLEKKDELSHENVEILPKVLHAIDRGDLLEKVRQYKNNYKRQLSINVFLHLAPILAKKPNWEQILIDLGLTKTDLDSIRRKSPPEVFKIVNEALLYWKDKVMKNSEECSKRLIDVLQRSGIQASLTGTGLNLAPTSGPGTAKNDERTPVRPFVPVTENLSSRTQPPPTPPNMDTDRRVTEMETQTSMLFPEQGRQTSVIRDDNLPNRAVTHDLQTEALAEQLRAAAGINDDEMDMPSYKMDTKPRGIAVIINNEKFFKVPSDRMSKEMPPRVGTEKDADNLVYIFRKLDFIVERYNDLQDFEIVRKLVEIAYNRDHTNYDCLVVCILSHGVLGHVYGTNGRLVNIKDCTGCFRAQVCPSLAGKPKLFFIQACQGREKQGGTEIEKDSDLESDNAPKEMIPDEADFVLGYATVPGYVSYRSRSQGSWYVNKLVQMLEKYSARYDLLSILIKVNEEVGRANAHLDGGHYKQIPAPLVTLRKRLYFR</sequence>
<evidence type="ECO:0000256" key="1">
    <source>
        <dbReference type="ARBA" id="ARBA00004123"/>
    </source>
</evidence>
<evidence type="ECO:0000256" key="15">
    <source>
        <dbReference type="ARBA" id="ARBA00068172"/>
    </source>
</evidence>
<evidence type="ECO:0000256" key="16">
    <source>
        <dbReference type="RuleBase" id="RU003971"/>
    </source>
</evidence>
<evidence type="ECO:0000256" key="17">
    <source>
        <dbReference type="SAM" id="MobiDB-lite"/>
    </source>
</evidence>
<keyword evidence="5" id="KW-0597">Phosphoprotein</keyword>
<dbReference type="GO" id="GO:0005886">
    <property type="term" value="C:plasma membrane"/>
    <property type="evidence" value="ECO:0007669"/>
    <property type="project" value="UniProtKB-ARBA"/>
</dbReference>
<dbReference type="PANTHER" id="PTHR48169:SF7">
    <property type="entry name" value="CASPASE 10"/>
    <property type="match status" value="1"/>
</dbReference>
<evidence type="ECO:0000256" key="11">
    <source>
        <dbReference type="ARBA" id="ARBA00023145"/>
    </source>
</evidence>
<dbReference type="GO" id="GO:0006915">
    <property type="term" value="P:apoptotic process"/>
    <property type="evidence" value="ECO:0007669"/>
    <property type="project" value="UniProtKB-KW"/>
</dbReference>
<dbReference type="PROSITE" id="PS50207">
    <property type="entry name" value="CASPASE_P10"/>
    <property type="match status" value="1"/>
</dbReference>
<evidence type="ECO:0000256" key="6">
    <source>
        <dbReference type="ARBA" id="ARBA00022670"/>
    </source>
</evidence>
<dbReference type="GO" id="GO:0042981">
    <property type="term" value="P:regulation of apoptotic process"/>
    <property type="evidence" value="ECO:0007669"/>
    <property type="project" value="InterPro"/>
</dbReference>
<gene>
    <name evidence="22" type="ORF">FSP39_024443</name>
</gene>
<feature type="domain" description="DED" evidence="19">
    <location>
        <begin position="143"/>
        <end position="221"/>
    </location>
</feature>
<keyword evidence="7" id="KW-0053">Apoptosis</keyword>
<name>A0AA88XE42_PINIB</name>
<dbReference type="CDD" id="cd00032">
    <property type="entry name" value="CASc"/>
    <property type="match status" value="1"/>
</dbReference>
<evidence type="ECO:0000256" key="3">
    <source>
        <dbReference type="ARBA" id="ARBA00010134"/>
    </source>
</evidence>
<dbReference type="PANTHER" id="PTHR48169">
    <property type="entry name" value="DED DOMAIN-CONTAINING PROTEIN"/>
    <property type="match status" value="1"/>
</dbReference>
<evidence type="ECO:0000256" key="7">
    <source>
        <dbReference type="ARBA" id="ARBA00022703"/>
    </source>
</evidence>
<dbReference type="SUPFAM" id="SSF47986">
    <property type="entry name" value="DEATH domain"/>
    <property type="match status" value="2"/>
</dbReference>
<comment type="caution">
    <text evidence="22">The sequence shown here is derived from an EMBL/GenBank/DDBJ whole genome shotgun (WGS) entry which is preliminary data.</text>
</comment>
<dbReference type="Gene3D" id="3.40.50.1460">
    <property type="match status" value="1"/>
</dbReference>
<dbReference type="SUPFAM" id="SSF52129">
    <property type="entry name" value="Caspase-like"/>
    <property type="match status" value="1"/>
</dbReference>
<evidence type="ECO:0000313" key="22">
    <source>
        <dbReference type="EMBL" id="KAK3083510.1"/>
    </source>
</evidence>